<dbReference type="PANTHER" id="PTHR43158:SF5">
    <property type="entry name" value="ABC TRANSPORTER, ATP-BINDING PROTEIN"/>
    <property type="match status" value="1"/>
</dbReference>
<keyword evidence="1" id="KW-0547">Nucleotide-binding</keyword>
<dbReference type="InterPro" id="IPR003439">
    <property type="entry name" value="ABC_transporter-like_ATP-bd"/>
</dbReference>
<evidence type="ECO:0000313" key="4">
    <source>
        <dbReference type="EMBL" id="TDD95799.1"/>
    </source>
</evidence>
<dbReference type="Gene3D" id="3.40.50.300">
    <property type="entry name" value="P-loop containing nucleotide triphosphate hydrolases"/>
    <property type="match status" value="1"/>
</dbReference>
<sequence length="292" mass="32160">MSLGIDIQGLTVRYPDVTAIDDLTLRLAGGKIYGLLGRNGSGKTTLLSLIAAYRRVREGRVIVDGQEPFENERLTQQICLIREAGDVVIDGDSVGNILRRARLLRPTWDDDAAERLLELFELPRRRGVSKLSRGQRSALGITVGLASRAPLTMFDESYLGMDAPSRYAFYDALLEDYMEHPRTIILSTHLIEEVARLFEEVVIIDRGRLVAHEDTDTLRMRGAAVVGPAVAVDDFTAGMTVLGEQRLGGTKSVTVYGDIGEDARRVATDWGLELSPVALQDLFVHLTKGDHA</sequence>
<reference evidence="4 5" key="1">
    <citation type="submission" date="2019-03" db="EMBL/GenBank/DDBJ databases">
        <title>Draft genome sequences of novel Actinobacteria.</title>
        <authorList>
            <person name="Sahin N."/>
            <person name="Ay H."/>
            <person name="Saygin H."/>
        </authorList>
    </citation>
    <scope>NUCLEOTIDE SEQUENCE [LARGE SCALE GENOMIC DNA]</scope>
    <source>
        <strain evidence="4 5">5K138</strain>
    </source>
</reference>
<dbReference type="InterPro" id="IPR027417">
    <property type="entry name" value="P-loop_NTPase"/>
</dbReference>
<name>A0A4R5CAG9_9ACTN</name>
<dbReference type="SMART" id="SM00382">
    <property type="entry name" value="AAA"/>
    <property type="match status" value="1"/>
</dbReference>
<comment type="caution">
    <text evidence="4">The sequence shown here is derived from an EMBL/GenBank/DDBJ whole genome shotgun (WGS) entry which is preliminary data.</text>
</comment>
<dbReference type="InterPro" id="IPR003593">
    <property type="entry name" value="AAA+_ATPase"/>
</dbReference>
<evidence type="ECO:0000259" key="3">
    <source>
        <dbReference type="PROSITE" id="PS50893"/>
    </source>
</evidence>
<dbReference type="AlphaFoldDB" id="A0A4R5CAG9"/>
<dbReference type="Proteomes" id="UP000294739">
    <property type="component" value="Unassembled WGS sequence"/>
</dbReference>
<protein>
    <submittedName>
        <fullName evidence="4">ABC transporter ATP-binding protein</fullName>
    </submittedName>
</protein>
<keyword evidence="5" id="KW-1185">Reference proteome</keyword>
<keyword evidence="2 4" id="KW-0067">ATP-binding</keyword>
<organism evidence="4 5">
    <name type="scientific">Jiangella asiatica</name>
    <dbReference type="NCBI Taxonomy" id="2530372"/>
    <lineage>
        <taxon>Bacteria</taxon>
        <taxon>Bacillati</taxon>
        <taxon>Actinomycetota</taxon>
        <taxon>Actinomycetes</taxon>
        <taxon>Jiangellales</taxon>
        <taxon>Jiangellaceae</taxon>
        <taxon>Jiangella</taxon>
    </lineage>
</organism>
<evidence type="ECO:0000256" key="1">
    <source>
        <dbReference type="ARBA" id="ARBA00022741"/>
    </source>
</evidence>
<evidence type="ECO:0000313" key="5">
    <source>
        <dbReference type="Proteomes" id="UP000294739"/>
    </source>
</evidence>
<dbReference type="GO" id="GO:0005524">
    <property type="term" value="F:ATP binding"/>
    <property type="evidence" value="ECO:0007669"/>
    <property type="project" value="UniProtKB-KW"/>
</dbReference>
<dbReference type="PANTHER" id="PTHR43158">
    <property type="entry name" value="SKFA PEPTIDE EXPORT ATP-BINDING PROTEIN SKFE"/>
    <property type="match status" value="1"/>
</dbReference>
<feature type="domain" description="ABC transporter" evidence="3">
    <location>
        <begin position="5"/>
        <end position="231"/>
    </location>
</feature>
<proteinExistence type="predicted"/>
<dbReference type="PROSITE" id="PS50893">
    <property type="entry name" value="ABC_TRANSPORTER_2"/>
    <property type="match status" value="1"/>
</dbReference>
<dbReference type="SUPFAM" id="SSF52540">
    <property type="entry name" value="P-loop containing nucleoside triphosphate hydrolases"/>
    <property type="match status" value="1"/>
</dbReference>
<dbReference type="Pfam" id="PF00005">
    <property type="entry name" value="ABC_tran"/>
    <property type="match status" value="1"/>
</dbReference>
<accession>A0A4R5CAG9</accession>
<dbReference type="GO" id="GO:0016887">
    <property type="term" value="F:ATP hydrolysis activity"/>
    <property type="evidence" value="ECO:0007669"/>
    <property type="project" value="InterPro"/>
</dbReference>
<dbReference type="OrthoDB" id="9804819at2"/>
<dbReference type="EMBL" id="SMKZ01000088">
    <property type="protein sequence ID" value="TDD95799.1"/>
    <property type="molecule type" value="Genomic_DNA"/>
</dbReference>
<gene>
    <name evidence="4" type="ORF">E1269_30990</name>
</gene>
<dbReference type="InParanoid" id="A0A4R5CAG9"/>
<dbReference type="RefSeq" id="WP_131901946.1">
    <property type="nucleotide sequence ID" value="NZ_SMKZ01000088.1"/>
</dbReference>
<evidence type="ECO:0000256" key="2">
    <source>
        <dbReference type="ARBA" id="ARBA00022840"/>
    </source>
</evidence>